<comment type="caution">
    <text evidence="1">The sequence shown here is derived from an EMBL/GenBank/DDBJ whole genome shotgun (WGS) entry which is preliminary data.</text>
</comment>
<evidence type="ECO:0000313" key="1">
    <source>
        <dbReference type="EMBL" id="MDK2125475.1"/>
    </source>
</evidence>
<organism evidence="1 2">
    <name type="scientific">Parachitinimonas caeni</name>
    <dbReference type="NCBI Taxonomy" id="3031301"/>
    <lineage>
        <taxon>Bacteria</taxon>
        <taxon>Pseudomonadati</taxon>
        <taxon>Pseudomonadota</taxon>
        <taxon>Betaproteobacteria</taxon>
        <taxon>Neisseriales</taxon>
        <taxon>Chitinibacteraceae</taxon>
        <taxon>Parachitinimonas</taxon>
    </lineage>
</organism>
<dbReference type="Pfam" id="PF05141">
    <property type="entry name" value="DIT1_PvcA"/>
    <property type="match status" value="1"/>
</dbReference>
<dbReference type="PANTHER" id="PTHR37285:SF5">
    <property type="entry name" value="SPORE WALL MATURATION PROTEIN DIT1"/>
    <property type="match status" value="1"/>
</dbReference>
<evidence type="ECO:0000313" key="2">
    <source>
        <dbReference type="Proteomes" id="UP001172778"/>
    </source>
</evidence>
<dbReference type="PANTHER" id="PTHR37285">
    <property type="entry name" value="SPORE WALL MATURATION PROTEIN DIT1"/>
    <property type="match status" value="1"/>
</dbReference>
<sequence>MHRNACGQAQLCLRQRYAGPSQCLYNRKKSGKGGEMLELMPQFELKSNHITSAVLAQVLELASHAGSIEHSAQIPLVQKIIQKMLLQQPLDFILPAFPAKSPNLTKTSGIHPDLGEVLALAKLNRMCERISAVYAPGAQVLICSDGRVFSDVVLVNDQEIDVYSDGIREIIHDFALAHLQTFDLEDAYPVPDGPTLRKRLVDEYALSLEQVRALVQDDTDYRGLFNGVHKFILEDRIDLPQNQDLSKNQVAKQAKQATYELLRRSDAWSMLLKHRFPDALRLSIHAYPLQHEKFGISLVPAAERVATPWHNVTLYHGAGHELMHCRQALALGAQKKFYKEKYAYYEI</sequence>
<reference evidence="1" key="1">
    <citation type="submission" date="2023-03" db="EMBL/GenBank/DDBJ databases">
        <title>Chitinimonas shenzhenensis gen. nov., sp. nov., a novel member of family Burkholderiaceae isolated from activated sludge collected in Shen Zhen, China.</title>
        <authorList>
            <person name="Wang X."/>
        </authorList>
    </citation>
    <scope>NUCLEOTIDE SEQUENCE</scope>
    <source>
        <strain evidence="1">DQS-5</strain>
    </source>
</reference>
<dbReference type="InterPro" id="IPR007817">
    <property type="entry name" value="Isocyanide_synthase_DIT1"/>
</dbReference>
<dbReference type="EMBL" id="JARRAF010000019">
    <property type="protein sequence ID" value="MDK2125475.1"/>
    <property type="molecule type" value="Genomic_DNA"/>
</dbReference>
<name>A0ABT7DZI6_9NEIS</name>
<gene>
    <name evidence="1" type="ORF">PZA18_15580</name>
</gene>
<accession>A0ABT7DZI6</accession>
<protein>
    <submittedName>
        <fullName evidence="1">Isocyanide synthase family protein</fullName>
    </submittedName>
</protein>
<dbReference type="Proteomes" id="UP001172778">
    <property type="component" value="Unassembled WGS sequence"/>
</dbReference>
<keyword evidence="2" id="KW-1185">Reference proteome</keyword>
<dbReference type="RefSeq" id="WP_284101785.1">
    <property type="nucleotide sequence ID" value="NZ_JARRAF010000019.1"/>
</dbReference>
<proteinExistence type="predicted"/>